<dbReference type="SUPFAM" id="SSF51556">
    <property type="entry name" value="Metallo-dependent hydrolases"/>
    <property type="match status" value="1"/>
</dbReference>
<gene>
    <name evidence="2" type="ORF">B1A_01346</name>
</gene>
<name>T1C3D9_9ZZZZ</name>
<protein>
    <submittedName>
        <fullName evidence="2">2-amino-3-carboxymuconate-6-semialdehyde decarboxylase</fullName>
    </submittedName>
</protein>
<organism evidence="2">
    <name type="scientific">mine drainage metagenome</name>
    <dbReference type="NCBI Taxonomy" id="410659"/>
    <lineage>
        <taxon>unclassified sequences</taxon>
        <taxon>metagenomes</taxon>
        <taxon>ecological metagenomes</taxon>
    </lineage>
</organism>
<feature type="non-terminal residue" evidence="2">
    <location>
        <position position="1"/>
    </location>
</feature>
<sequence>RIVCAVGGAALPAILGRLRTNHALDPTLADPEANLRALWFDTIVQDAPTLRFIAETVGVGRLMMGSDHPFPIGDRAPRRIIAAAGFDAATQAAIEGETAQRVFGLAGTKG</sequence>
<dbReference type="InterPro" id="IPR006680">
    <property type="entry name" value="Amidohydro-rel"/>
</dbReference>
<evidence type="ECO:0000259" key="1">
    <source>
        <dbReference type="Pfam" id="PF04909"/>
    </source>
</evidence>
<dbReference type="GO" id="GO:0016787">
    <property type="term" value="F:hydrolase activity"/>
    <property type="evidence" value="ECO:0007669"/>
    <property type="project" value="InterPro"/>
</dbReference>
<reference evidence="2" key="1">
    <citation type="submission" date="2013-08" db="EMBL/GenBank/DDBJ databases">
        <authorList>
            <person name="Mendez C."/>
            <person name="Richter M."/>
            <person name="Ferrer M."/>
            <person name="Sanchez J."/>
        </authorList>
    </citation>
    <scope>NUCLEOTIDE SEQUENCE</scope>
</reference>
<reference evidence="2" key="2">
    <citation type="journal article" date="2014" name="ISME J.">
        <title>Microbial stratification in low pH oxic and suboxic macroscopic growths along an acid mine drainage.</title>
        <authorList>
            <person name="Mendez-Garcia C."/>
            <person name="Mesa V."/>
            <person name="Sprenger R.R."/>
            <person name="Richter M."/>
            <person name="Diez M.S."/>
            <person name="Solano J."/>
            <person name="Bargiela R."/>
            <person name="Golyshina O.V."/>
            <person name="Manteca A."/>
            <person name="Ramos J.L."/>
            <person name="Gallego J.R."/>
            <person name="Llorente I."/>
            <person name="Martins Dos Santos V.A."/>
            <person name="Jensen O.N."/>
            <person name="Pelaez A.I."/>
            <person name="Sanchez J."/>
            <person name="Ferrer M."/>
        </authorList>
    </citation>
    <scope>NUCLEOTIDE SEQUENCE</scope>
</reference>
<dbReference type="Pfam" id="PF04909">
    <property type="entry name" value="Amidohydro_2"/>
    <property type="match status" value="1"/>
</dbReference>
<comment type="caution">
    <text evidence="2">The sequence shown here is derived from an EMBL/GenBank/DDBJ whole genome shotgun (WGS) entry which is preliminary data.</text>
</comment>
<dbReference type="InterPro" id="IPR032466">
    <property type="entry name" value="Metal_Hydrolase"/>
</dbReference>
<feature type="domain" description="Amidohydrolase-related" evidence="1">
    <location>
        <begin position="19"/>
        <end position="105"/>
    </location>
</feature>
<accession>T1C3D9</accession>
<dbReference type="Gene3D" id="3.20.20.140">
    <property type="entry name" value="Metal-dependent hydrolases"/>
    <property type="match status" value="1"/>
</dbReference>
<dbReference type="EMBL" id="AUZX01001027">
    <property type="protein sequence ID" value="EQD80001.1"/>
    <property type="molecule type" value="Genomic_DNA"/>
</dbReference>
<dbReference type="AlphaFoldDB" id="T1C3D9"/>
<evidence type="ECO:0000313" key="2">
    <source>
        <dbReference type="EMBL" id="EQD80001.1"/>
    </source>
</evidence>
<proteinExistence type="predicted"/>